<dbReference type="AlphaFoldDB" id="A0A4R8UTF2"/>
<keyword evidence="2" id="KW-1185">Reference proteome</keyword>
<evidence type="ECO:0000313" key="2">
    <source>
        <dbReference type="Proteomes" id="UP000298173"/>
    </source>
</evidence>
<reference evidence="1 2" key="1">
    <citation type="submission" date="2019-03" db="EMBL/GenBank/DDBJ databases">
        <title>Genomics of glacier-inhabiting Cryobacterium strains.</title>
        <authorList>
            <person name="Liu Q."/>
            <person name="Xin Y.-H."/>
        </authorList>
    </citation>
    <scope>NUCLEOTIDE SEQUENCE [LARGE SCALE GENOMIC DNA]</scope>
    <source>
        <strain evidence="1 2">HLT2-23</strain>
    </source>
</reference>
<sequence length="287" mass="31305">MYELETPPNGVSRERWHGETAGTPEVGDLWLISWNGEALALAVLASIRDTYTLCWPVTLSDVPVFAPALEVPSTLLDVPLLVWPTRETGMGLHMLHRRLGRLLTAKTMSLIDVAVETGDVDFPFPLATYTVDGEEAERESDEMVDRWERICLNTWPEVVPGLSPFNADAFREVNLYAGDLAGILGITVPAAVSLVRGESVPTAAQLEMVAVAIRRDPEALLDAGSDAAARLLVQPVFKDSLVALARIRELSEADARNLARGEFALAARSDGDNHARLQATIDRLREG</sequence>
<protein>
    <submittedName>
        <fullName evidence="1">Uncharacterized protein</fullName>
    </submittedName>
</protein>
<accession>A0A4R8UTF2</accession>
<gene>
    <name evidence="1" type="ORF">E3O06_11970</name>
</gene>
<evidence type="ECO:0000313" key="1">
    <source>
        <dbReference type="EMBL" id="TFB71555.1"/>
    </source>
</evidence>
<dbReference type="OrthoDB" id="4617042at2"/>
<comment type="caution">
    <text evidence="1">The sequence shown here is derived from an EMBL/GenBank/DDBJ whole genome shotgun (WGS) entry which is preliminary data.</text>
</comment>
<organism evidence="1 2">
    <name type="scientific">Cryobacterium glaciale</name>
    <dbReference type="NCBI Taxonomy" id="1259145"/>
    <lineage>
        <taxon>Bacteria</taxon>
        <taxon>Bacillati</taxon>
        <taxon>Actinomycetota</taxon>
        <taxon>Actinomycetes</taxon>
        <taxon>Micrococcales</taxon>
        <taxon>Microbacteriaceae</taxon>
        <taxon>Cryobacterium</taxon>
    </lineage>
</organism>
<dbReference type="Proteomes" id="UP000298173">
    <property type="component" value="Unassembled WGS sequence"/>
</dbReference>
<name>A0A4R8UTF2_9MICO</name>
<dbReference type="EMBL" id="SOEY01000026">
    <property type="protein sequence ID" value="TFB71555.1"/>
    <property type="molecule type" value="Genomic_DNA"/>
</dbReference>
<dbReference type="RefSeq" id="WP_134503621.1">
    <property type="nucleotide sequence ID" value="NZ_SOEY01000026.1"/>
</dbReference>
<proteinExistence type="predicted"/>